<dbReference type="GO" id="GO:0019825">
    <property type="term" value="F:oxygen binding"/>
    <property type="evidence" value="ECO:0007669"/>
    <property type="project" value="UniProtKB-ARBA"/>
</dbReference>
<dbReference type="Pfam" id="PF02518">
    <property type="entry name" value="HATPase_c"/>
    <property type="match status" value="1"/>
</dbReference>
<dbReference type="SMART" id="SM00065">
    <property type="entry name" value="GAF"/>
    <property type="match status" value="2"/>
</dbReference>
<dbReference type="InterPro" id="IPR029016">
    <property type="entry name" value="GAF-like_dom_sf"/>
</dbReference>
<evidence type="ECO:0000259" key="12">
    <source>
        <dbReference type="SMART" id="SM00387"/>
    </source>
</evidence>
<dbReference type="SUPFAM" id="SSF55781">
    <property type="entry name" value="GAF domain-like"/>
    <property type="match status" value="2"/>
</dbReference>
<keyword evidence="14" id="KW-1185">Reference proteome</keyword>
<dbReference type="GO" id="GO:0000287">
    <property type="term" value="F:magnesium ion binding"/>
    <property type="evidence" value="ECO:0007669"/>
    <property type="project" value="UniProtKB-ARBA"/>
</dbReference>
<feature type="domain" description="GAF" evidence="11">
    <location>
        <begin position="232"/>
        <end position="380"/>
    </location>
</feature>
<keyword evidence="8" id="KW-0460">Magnesium</keyword>
<dbReference type="InterPro" id="IPR003018">
    <property type="entry name" value="GAF"/>
</dbReference>
<keyword evidence="7 13" id="KW-0418">Kinase</keyword>
<evidence type="ECO:0000256" key="2">
    <source>
        <dbReference type="ARBA" id="ARBA00001971"/>
    </source>
</evidence>
<sequence>MQSELPPHGAGGDVGSYSVRETLSQLGVRELLSEVRDRIEQVIDTRDRMDGLVEAMLSVTAGLDLDRTLRTIVQTACSLVEARYGALGVRGHGDELEQFINEGIDEQARALIGDLPRGRGVLGLLFNQPKPIRLANLAQHPSSVGFPPNHPPMNSFLGVPVRIRDEIFGNLYLTEKAGGQPFTEDDEVIVQALAAAAGVAIDNARLYQGTQARQSWIAATRDIATEFLAGTDPDEVLSQVVEHARTLTISQSAILAVPDDPDIPVEELTHLMVTQRAGNDVAPEGRGLALAGTAVGDAFLRRQPVCLGDGHDAALGDPLPEGGPALVLPLSTPDTALGVLLTLREPGAPPFDDQTVELAAAFADHAALAMQLADTQQRMRELDVLSDRDRIARDLHDHVIQRLFSIGLTAQSTLARAHNPEVRQRLTSMVDDLHQVIQEIRTSIFDLHGGDHRTTRLRQRIDDALHQPTDAAGITGQLQISGPLSVIDHTLADHAEAVVREAVTNAVRHSGATTVTVHVTVADDLTLLIEDDGHGIPADITPSGLTNLADRATAAGGQFQVSPPETGTGTRVCWSAPLT</sequence>
<keyword evidence="6" id="KW-0479">Metal-binding</keyword>
<dbReference type="Pfam" id="PF07730">
    <property type="entry name" value="HisKA_3"/>
    <property type="match status" value="1"/>
</dbReference>
<feature type="domain" description="GAF" evidence="11">
    <location>
        <begin position="64"/>
        <end position="211"/>
    </location>
</feature>
<name>A0A7G1KMM3_9NOCA</name>
<dbReference type="GO" id="GO:0070026">
    <property type="term" value="F:nitric oxide binding"/>
    <property type="evidence" value="ECO:0007669"/>
    <property type="project" value="UniProtKB-ARBA"/>
</dbReference>
<evidence type="ECO:0000256" key="5">
    <source>
        <dbReference type="ARBA" id="ARBA00022679"/>
    </source>
</evidence>
<evidence type="ECO:0000256" key="8">
    <source>
        <dbReference type="ARBA" id="ARBA00022842"/>
    </source>
</evidence>
<proteinExistence type="predicted"/>
<dbReference type="InterPro" id="IPR011712">
    <property type="entry name" value="Sig_transdc_His_kin_sub3_dim/P"/>
</dbReference>
<dbReference type="KEGG" id="nwl:NWFMUON74_38530"/>
<reference evidence="13 14" key="1">
    <citation type="submission" date="2020-08" db="EMBL/GenBank/DDBJ databases">
        <title>Genome Sequencing of Nocardia wallacei strain FMUON74 and assembly.</title>
        <authorList>
            <person name="Toyokawa M."/>
            <person name="Uesaka K."/>
        </authorList>
    </citation>
    <scope>NUCLEOTIDE SEQUENCE [LARGE SCALE GENOMIC DNA]</scope>
    <source>
        <strain evidence="13 14">FMUON74</strain>
    </source>
</reference>
<evidence type="ECO:0000256" key="7">
    <source>
        <dbReference type="ARBA" id="ARBA00022777"/>
    </source>
</evidence>
<comment type="cofactor">
    <cofactor evidence="1">
        <name>Mg(2+)</name>
        <dbReference type="ChEBI" id="CHEBI:18420"/>
    </cofactor>
</comment>
<dbReference type="GO" id="GO:0020037">
    <property type="term" value="F:heme binding"/>
    <property type="evidence" value="ECO:0007669"/>
    <property type="project" value="UniProtKB-ARBA"/>
</dbReference>
<dbReference type="FunFam" id="3.30.450.40:FF:000052">
    <property type="entry name" value="Oxygen sensor histidine kinase response regulator DevS/DosS"/>
    <property type="match status" value="1"/>
</dbReference>
<keyword evidence="10" id="KW-0902">Two-component regulatory system</keyword>
<keyword evidence="3" id="KW-0963">Cytoplasm</keyword>
<evidence type="ECO:0000256" key="1">
    <source>
        <dbReference type="ARBA" id="ARBA00001946"/>
    </source>
</evidence>
<dbReference type="Pfam" id="PF13185">
    <property type="entry name" value="GAF_2"/>
    <property type="match status" value="2"/>
</dbReference>
<evidence type="ECO:0000256" key="10">
    <source>
        <dbReference type="ARBA" id="ARBA00023012"/>
    </source>
</evidence>
<keyword evidence="9" id="KW-0408">Iron</keyword>
<keyword evidence="5" id="KW-0808">Transferase</keyword>
<comment type="cofactor">
    <cofactor evidence="2">
        <name>heme</name>
        <dbReference type="ChEBI" id="CHEBI:30413"/>
    </cofactor>
</comment>
<feature type="domain" description="Histidine kinase/HSP90-like ATPase" evidence="12">
    <location>
        <begin position="490"/>
        <end position="579"/>
    </location>
</feature>
<dbReference type="Gene3D" id="3.30.450.40">
    <property type="match status" value="2"/>
</dbReference>
<evidence type="ECO:0000256" key="6">
    <source>
        <dbReference type="ARBA" id="ARBA00022723"/>
    </source>
</evidence>
<dbReference type="InterPro" id="IPR036890">
    <property type="entry name" value="HATPase_C_sf"/>
</dbReference>
<dbReference type="Gene3D" id="1.20.5.1930">
    <property type="match status" value="1"/>
</dbReference>
<protein>
    <submittedName>
        <fullName evidence="13">Histidine kinase</fullName>
    </submittedName>
</protein>
<dbReference type="GeneID" id="80348363"/>
<evidence type="ECO:0000313" key="13">
    <source>
        <dbReference type="EMBL" id="BCK56081.1"/>
    </source>
</evidence>
<dbReference type="Proteomes" id="UP000516173">
    <property type="component" value="Chromosome"/>
</dbReference>
<evidence type="ECO:0000259" key="11">
    <source>
        <dbReference type="SMART" id="SM00065"/>
    </source>
</evidence>
<dbReference type="PANTHER" id="PTHR24421:SF56">
    <property type="entry name" value="OXYGEN SENSOR HISTIDINE KINASE RESPONSE REGULATOR DOST"/>
    <property type="match status" value="1"/>
</dbReference>
<dbReference type="GO" id="GO:0016020">
    <property type="term" value="C:membrane"/>
    <property type="evidence" value="ECO:0007669"/>
    <property type="project" value="InterPro"/>
</dbReference>
<keyword evidence="4" id="KW-0597">Phosphoprotein</keyword>
<evidence type="ECO:0000256" key="9">
    <source>
        <dbReference type="ARBA" id="ARBA00023004"/>
    </source>
</evidence>
<dbReference type="PANTHER" id="PTHR24421">
    <property type="entry name" value="NITRATE/NITRITE SENSOR PROTEIN NARX-RELATED"/>
    <property type="match status" value="1"/>
</dbReference>
<dbReference type="RefSeq" id="WP_232110438.1">
    <property type="nucleotide sequence ID" value="NZ_AP023396.1"/>
</dbReference>
<dbReference type="Gene3D" id="3.30.565.10">
    <property type="entry name" value="Histidine kinase-like ATPase, C-terminal domain"/>
    <property type="match status" value="1"/>
</dbReference>
<dbReference type="InterPro" id="IPR003594">
    <property type="entry name" value="HATPase_dom"/>
</dbReference>
<dbReference type="CDD" id="cd16917">
    <property type="entry name" value="HATPase_UhpB-NarQ-NarX-like"/>
    <property type="match status" value="1"/>
</dbReference>
<accession>A0A7G1KMM3</accession>
<organism evidence="13 14">
    <name type="scientific">Nocardia wallacei</name>
    <dbReference type="NCBI Taxonomy" id="480035"/>
    <lineage>
        <taxon>Bacteria</taxon>
        <taxon>Bacillati</taxon>
        <taxon>Actinomycetota</taxon>
        <taxon>Actinomycetes</taxon>
        <taxon>Mycobacteriales</taxon>
        <taxon>Nocardiaceae</taxon>
        <taxon>Nocardia</taxon>
    </lineage>
</organism>
<dbReference type="GO" id="GO:0019826">
    <property type="term" value="F:oxygen sensor activity"/>
    <property type="evidence" value="ECO:0007669"/>
    <property type="project" value="UniProtKB-ARBA"/>
</dbReference>
<evidence type="ECO:0000313" key="14">
    <source>
        <dbReference type="Proteomes" id="UP000516173"/>
    </source>
</evidence>
<dbReference type="GO" id="GO:0000155">
    <property type="term" value="F:phosphorelay sensor kinase activity"/>
    <property type="evidence" value="ECO:0007669"/>
    <property type="project" value="InterPro"/>
</dbReference>
<dbReference type="GO" id="GO:0070483">
    <property type="term" value="P:detection of hypoxia"/>
    <property type="evidence" value="ECO:0007669"/>
    <property type="project" value="UniProtKB-ARBA"/>
</dbReference>
<dbReference type="GO" id="GO:0070025">
    <property type="term" value="F:carbon monoxide binding"/>
    <property type="evidence" value="ECO:0007669"/>
    <property type="project" value="UniProtKB-ARBA"/>
</dbReference>
<dbReference type="SUPFAM" id="SSF55874">
    <property type="entry name" value="ATPase domain of HSP90 chaperone/DNA topoisomerase II/histidine kinase"/>
    <property type="match status" value="1"/>
</dbReference>
<dbReference type="EMBL" id="AP023396">
    <property type="protein sequence ID" value="BCK56081.1"/>
    <property type="molecule type" value="Genomic_DNA"/>
</dbReference>
<dbReference type="InterPro" id="IPR050482">
    <property type="entry name" value="Sensor_HK_TwoCompSys"/>
</dbReference>
<dbReference type="GO" id="GO:0005524">
    <property type="term" value="F:ATP binding"/>
    <property type="evidence" value="ECO:0007669"/>
    <property type="project" value="UniProtKB-ARBA"/>
</dbReference>
<evidence type="ECO:0000256" key="4">
    <source>
        <dbReference type="ARBA" id="ARBA00022553"/>
    </source>
</evidence>
<evidence type="ECO:0000256" key="3">
    <source>
        <dbReference type="ARBA" id="ARBA00022490"/>
    </source>
</evidence>
<dbReference type="AlphaFoldDB" id="A0A7G1KMM3"/>
<gene>
    <name evidence="13" type="ORF">NWFMUON74_38530</name>
</gene>
<dbReference type="GO" id="GO:0046983">
    <property type="term" value="F:protein dimerization activity"/>
    <property type="evidence" value="ECO:0007669"/>
    <property type="project" value="InterPro"/>
</dbReference>
<dbReference type="SMART" id="SM00387">
    <property type="entry name" value="HATPase_c"/>
    <property type="match status" value="1"/>
</dbReference>